<comment type="caution">
    <text evidence="1">The sequence shown here is derived from an EMBL/GenBank/DDBJ whole genome shotgun (WGS) entry which is preliminary data.</text>
</comment>
<sequence length="106" mass="12129">MKSLQIEIREHHRVHLVLVINPQQFVFPKCRRKTLPPPKQPPHSGFRHAHQVLDDMPRRAAPGISPVKSESLPRKGRAASEIVSESVSEEHLVVADAHHLFDEMRQ</sequence>
<dbReference type="EMBL" id="CM042017">
    <property type="protein sequence ID" value="KAI3689396.1"/>
    <property type="molecule type" value="Genomic_DNA"/>
</dbReference>
<gene>
    <name evidence="1" type="ORF">L2E82_47352</name>
</gene>
<reference evidence="1 2" key="2">
    <citation type="journal article" date="2022" name="Mol. Ecol. Resour.">
        <title>The genomes of chicory, endive, great burdock and yacon provide insights into Asteraceae paleo-polyploidization history and plant inulin production.</title>
        <authorList>
            <person name="Fan W."/>
            <person name="Wang S."/>
            <person name="Wang H."/>
            <person name="Wang A."/>
            <person name="Jiang F."/>
            <person name="Liu H."/>
            <person name="Zhao H."/>
            <person name="Xu D."/>
            <person name="Zhang Y."/>
        </authorList>
    </citation>
    <scope>NUCLEOTIDE SEQUENCE [LARGE SCALE GENOMIC DNA]</scope>
    <source>
        <strain evidence="2">cv. Punajuju</strain>
        <tissue evidence="1">Leaves</tissue>
    </source>
</reference>
<dbReference type="Proteomes" id="UP001055811">
    <property type="component" value="Linkage Group LG09"/>
</dbReference>
<protein>
    <submittedName>
        <fullName evidence="1">Uncharacterized protein</fullName>
    </submittedName>
</protein>
<accession>A0ACB8YWA7</accession>
<evidence type="ECO:0000313" key="2">
    <source>
        <dbReference type="Proteomes" id="UP001055811"/>
    </source>
</evidence>
<name>A0ACB8YWA7_CICIN</name>
<keyword evidence="2" id="KW-1185">Reference proteome</keyword>
<reference evidence="2" key="1">
    <citation type="journal article" date="2022" name="Mol. Ecol. Resour.">
        <title>The genomes of chicory, endive, great burdock and yacon provide insights into Asteraceae palaeo-polyploidization history and plant inulin production.</title>
        <authorList>
            <person name="Fan W."/>
            <person name="Wang S."/>
            <person name="Wang H."/>
            <person name="Wang A."/>
            <person name="Jiang F."/>
            <person name="Liu H."/>
            <person name="Zhao H."/>
            <person name="Xu D."/>
            <person name="Zhang Y."/>
        </authorList>
    </citation>
    <scope>NUCLEOTIDE SEQUENCE [LARGE SCALE GENOMIC DNA]</scope>
    <source>
        <strain evidence="2">cv. Punajuju</strain>
    </source>
</reference>
<evidence type="ECO:0000313" key="1">
    <source>
        <dbReference type="EMBL" id="KAI3689396.1"/>
    </source>
</evidence>
<proteinExistence type="predicted"/>
<organism evidence="1 2">
    <name type="scientific">Cichorium intybus</name>
    <name type="common">Chicory</name>
    <dbReference type="NCBI Taxonomy" id="13427"/>
    <lineage>
        <taxon>Eukaryota</taxon>
        <taxon>Viridiplantae</taxon>
        <taxon>Streptophyta</taxon>
        <taxon>Embryophyta</taxon>
        <taxon>Tracheophyta</taxon>
        <taxon>Spermatophyta</taxon>
        <taxon>Magnoliopsida</taxon>
        <taxon>eudicotyledons</taxon>
        <taxon>Gunneridae</taxon>
        <taxon>Pentapetalae</taxon>
        <taxon>asterids</taxon>
        <taxon>campanulids</taxon>
        <taxon>Asterales</taxon>
        <taxon>Asteraceae</taxon>
        <taxon>Cichorioideae</taxon>
        <taxon>Cichorieae</taxon>
        <taxon>Cichoriinae</taxon>
        <taxon>Cichorium</taxon>
    </lineage>
</organism>